<feature type="transmembrane region" description="Helical" evidence="8">
    <location>
        <begin position="152"/>
        <end position="173"/>
    </location>
</feature>
<keyword evidence="5 8" id="KW-0472">Membrane</keyword>
<dbReference type="Pfam" id="PF12805">
    <property type="entry name" value="FUSC-like"/>
    <property type="match status" value="1"/>
</dbReference>
<protein>
    <submittedName>
        <fullName evidence="11">FUSC family protein</fullName>
    </submittedName>
</protein>
<feature type="transmembrane region" description="Helical" evidence="8">
    <location>
        <begin position="100"/>
        <end position="119"/>
    </location>
</feature>
<feature type="domain" description="Integral membrane protein YccS N-terminal" evidence="9">
    <location>
        <begin position="104"/>
        <end position="219"/>
    </location>
</feature>
<comment type="subcellular location">
    <subcellularLocation>
        <location evidence="1">Cell membrane</location>
        <topology evidence="1">Multi-pass membrane protein</topology>
    </subcellularLocation>
</comment>
<comment type="similarity">
    <text evidence="6">Belongs to the YccS/YhfK family.</text>
</comment>
<dbReference type="PANTHER" id="PTHR30509:SF9">
    <property type="entry name" value="MULTIDRUG RESISTANCE PROTEIN MDTO"/>
    <property type="match status" value="1"/>
</dbReference>
<dbReference type="InterPro" id="IPR049453">
    <property type="entry name" value="Memb_transporter_dom"/>
</dbReference>
<keyword evidence="12" id="KW-1185">Reference proteome</keyword>
<accession>A0ABV9PRW2</accession>
<keyword evidence="2" id="KW-1003">Cell membrane</keyword>
<dbReference type="RefSeq" id="WP_344989402.1">
    <property type="nucleotide sequence ID" value="NZ_BAABCD010000008.1"/>
</dbReference>
<evidence type="ECO:0000256" key="8">
    <source>
        <dbReference type="SAM" id="Phobius"/>
    </source>
</evidence>
<dbReference type="EMBL" id="JBHSHP010000023">
    <property type="protein sequence ID" value="MFC4755214.1"/>
    <property type="molecule type" value="Genomic_DNA"/>
</dbReference>
<name>A0ABV9PRW2_9ACTN</name>
<feature type="transmembrane region" description="Helical" evidence="8">
    <location>
        <begin position="74"/>
        <end position="94"/>
    </location>
</feature>
<keyword evidence="3 8" id="KW-0812">Transmembrane</keyword>
<reference evidence="12" key="1">
    <citation type="journal article" date="2019" name="Int. J. Syst. Evol. Microbiol.">
        <title>The Global Catalogue of Microorganisms (GCM) 10K type strain sequencing project: providing services to taxonomists for standard genome sequencing and annotation.</title>
        <authorList>
            <consortium name="The Broad Institute Genomics Platform"/>
            <consortium name="The Broad Institute Genome Sequencing Center for Infectious Disease"/>
            <person name="Wu L."/>
            <person name="Ma J."/>
        </authorList>
    </citation>
    <scope>NUCLEOTIDE SEQUENCE [LARGE SCALE GENOMIC DNA]</scope>
    <source>
        <strain evidence="12">JCM 11882</strain>
    </source>
</reference>
<evidence type="ECO:0000256" key="3">
    <source>
        <dbReference type="ARBA" id="ARBA00022692"/>
    </source>
</evidence>
<dbReference type="Proteomes" id="UP001595836">
    <property type="component" value="Unassembled WGS sequence"/>
</dbReference>
<feature type="transmembrane region" description="Helical" evidence="8">
    <location>
        <begin position="465"/>
        <end position="483"/>
    </location>
</feature>
<keyword evidence="4 8" id="KW-1133">Transmembrane helix</keyword>
<comment type="caution">
    <text evidence="11">The sequence shown here is derived from an EMBL/GenBank/DDBJ whole genome shotgun (WGS) entry which is preliminary data.</text>
</comment>
<evidence type="ECO:0000256" key="4">
    <source>
        <dbReference type="ARBA" id="ARBA00022989"/>
    </source>
</evidence>
<evidence type="ECO:0000256" key="2">
    <source>
        <dbReference type="ARBA" id="ARBA00022475"/>
    </source>
</evidence>
<evidence type="ECO:0000256" key="1">
    <source>
        <dbReference type="ARBA" id="ARBA00004651"/>
    </source>
</evidence>
<evidence type="ECO:0000259" key="10">
    <source>
        <dbReference type="Pfam" id="PF13515"/>
    </source>
</evidence>
<feature type="transmembrane region" description="Helical" evidence="8">
    <location>
        <begin position="348"/>
        <end position="367"/>
    </location>
</feature>
<feature type="transmembrane region" description="Helical" evidence="8">
    <location>
        <begin position="43"/>
        <end position="67"/>
    </location>
</feature>
<evidence type="ECO:0000256" key="7">
    <source>
        <dbReference type="SAM" id="MobiDB-lite"/>
    </source>
</evidence>
<dbReference type="InterPro" id="IPR032692">
    <property type="entry name" value="YccS_N"/>
</dbReference>
<dbReference type="PANTHER" id="PTHR30509">
    <property type="entry name" value="P-HYDROXYBENZOIC ACID EFFLUX PUMP SUBUNIT-RELATED"/>
    <property type="match status" value="1"/>
</dbReference>
<sequence>MTAPTIPANRAPADWIRAVLRVAPAQFPVGHSLRAGLSVGLPFVVGVLLGQTLNGMWVGLATLLLAAGEREGSYRLNFSIIAVSTPIAACGYLLGFAQNLPLPALVLIAAVVAFAAGAIAGLGSAFSVAGMQFLLVAAIALGVPHVDWWTAMGLYFVGGVFYALLLAIEMLVIPRRPQRIVLISLLGALSDLAAARAADLADGGDRTVAARRQATSAYQNAVGRASELAARPSWSTRVWVMDGEVLSAADRVQAFLVAASDAAAVEAARARLSALASEVAATARSHRRDTRPTTPPADSGSTVDLLGRHTDELDRLLHSGGPAKTPHEPLLTMTLSHEVMMAACRLSLCYAIAVAAKLYFPFSHWFWVPLTVCLVMKPDFGSVFSRAVLRVLGTAVGAAIATVVLLAVPKGWAIGLVIGLLSACVPYLMMRSYALQAVAIAPAVILLVDVIQPGDASANFSIQRIGATIMGGAIVLVFGYLIWPHSRRVWISETFATAMNRIADHLQLAASPIPDSPADAARRHDDLVGARRAAYSALSDLQFRLRRALAEPGVGGRTAAAWIPAVSAADRLADLVTAYAGQRHEGAIPADPISGTEMAWEISEAGGAPDRPPAEINSCDPDGPLTGISGELAHLTSLVEPVEADR</sequence>
<feature type="transmembrane region" description="Helical" evidence="8">
    <location>
        <begin position="126"/>
        <end position="146"/>
    </location>
</feature>
<evidence type="ECO:0000256" key="5">
    <source>
        <dbReference type="ARBA" id="ARBA00023136"/>
    </source>
</evidence>
<feature type="domain" description="Integral membrane bound transporter" evidence="10">
    <location>
        <begin position="353"/>
        <end position="478"/>
    </location>
</feature>
<feature type="region of interest" description="Disordered" evidence="7">
    <location>
        <begin position="604"/>
        <end position="627"/>
    </location>
</feature>
<evidence type="ECO:0000259" key="9">
    <source>
        <dbReference type="Pfam" id="PF12805"/>
    </source>
</evidence>
<gene>
    <name evidence="11" type="ORF">ACFO7U_10525</name>
</gene>
<proteinExistence type="inferred from homology"/>
<feature type="transmembrane region" description="Helical" evidence="8">
    <location>
        <begin position="435"/>
        <end position="453"/>
    </location>
</feature>
<feature type="region of interest" description="Disordered" evidence="7">
    <location>
        <begin position="283"/>
        <end position="304"/>
    </location>
</feature>
<organism evidence="11 12">
    <name type="scientific">Dietzia aurantiaca</name>
    <dbReference type="NCBI Taxonomy" id="983873"/>
    <lineage>
        <taxon>Bacteria</taxon>
        <taxon>Bacillati</taxon>
        <taxon>Actinomycetota</taxon>
        <taxon>Actinomycetes</taxon>
        <taxon>Mycobacteriales</taxon>
        <taxon>Dietziaceae</taxon>
        <taxon>Dietzia</taxon>
    </lineage>
</organism>
<evidence type="ECO:0000256" key="6">
    <source>
        <dbReference type="ARBA" id="ARBA00043993"/>
    </source>
</evidence>
<dbReference type="Pfam" id="PF13515">
    <property type="entry name" value="FUSC_2"/>
    <property type="match status" value="1"/>
</dbReference>
<evidence type="ECO:0000313" key="11">
    <source>
        <dbReference type="EMBL" id="MFC4755214.1"/>
    </source>
</evidence>
<evidence type="ECO:0000313" key="12">
    <source>
        <dbReference type="Proteomes" id="UP001595836"/>
    </source>
</evidence>